<accession>A0A316YMW1</accession>
<dbReference type="GeneID" id="37045530"/>
<proteinExistence type="predicted"/>
<dbReference type="PANTHER" id="PTHR19288">
    <property type="entry name" value="4-NITROPHENYLPHOSPHATASE-RELATED"/>
    <property type="match status" value="1"/>
</dbReference>
<dbReference type="Pfam" id="PF13242">
    <property type="entry name" value="Hydrolase_like"/>
    <property type="match status" value="1"/>
</dbReference>
<dbReference type="InterPro" id="IPR023214">
    <property type="entry name" value="HAD_sf"/>
</dbReference>
<organism evidence="1 2">
    <name type="scientific">Acaromyces ingoldii</name>
    <dbReference type="NCBI Taxonomy" id="215250"/>
    <lineage>
        <taxon>Eukaryota</taxon>
        <taxon>Fungi</taxon>
        <taxon>Dikarya</taxon>
        <taxon>Basidiomycota</taxon>
        <taxon>Ustilaginomycotina</taxon>
        <taxon>Exobasidiomycetes</taxon>
        <taxon>Exobasidiales</taxon>
        <taxon>Cryptobasidiaceae</taxon>
        <taxon>Acaromyces</taxon>
    </lineage>
</organism>
<dbReference type="Gene3D" id="3.40.50.1000">
    <property type="entry name" value="HAD superfamily/HAD-like"/>
    <property type="match status" value="2"/>
</dbReference>
<keyword evidence="2" id="KW-1185">Reference proteome</keyword>
<protein>
    <recommendedName>
        <fullName evidence="3">HAD-like protein</fullName>
    </recommendedName>
</protein>
<dbReference type="InterPro" id="IPR036412">
    <property type="entry name" value="HAD-like_sf"/>
</dbReference>
<evidence type="ECO:0000313" key="2">
    <source>
        <dbReference type="Proteomes" id="UP000245768"/>
    </source>
</evidence>
<dbReference type="GO" id="GO:0005737">
    <property type="term" value="C:cytoplasm"/>
    <property type="evidence" value="ECO:0007669"/>
    <property type="project" value="TreeGrafter"/>
</dbReference>
<dbReference type="Pfam" id="PF13344">
    <property type="entry name" value="Hydrolase_6"/>
    <property type="match status" value="1"/>
</dbReference>
<evidence type="ECO:0000313" key="1">
    <source>
        <dbReference type="EMBL" id="PWN89403.1"/>
    </source>
</evidence>
<name>A0A316YMW1_9BASI</name>
<dbReference type="InterPro" id="IPR006357">
    <property type="entry name" value="HAD-SF_hydro_IIA"/>
</dbReference>
<dbReference type="InParanoid" id="A0A316YMW1"/>
<sequence>MVRLQLLIDLSGTLHIGDHEVAGAAKALKRLQQAAAALSSSTSAASSPTTLAAEKGGFSSIKLRFCSNTTKESTQDLQARLVRAGFDPKDVPASSILTSLEACRRMCVAQRWRPLLLLTPSAQAAFSSPSATASSSESIAGDCFLPAKERPPSSLSDEERAKLRSCDTVVVGLAPDLFGAAWMDEAFRILAGEYASDSSGTSKTRLVATHRALYYRPGPSEPLSLGPGAYIAALEAASRREAKDTVVCGKPSAAFFQTCLDEMAASPPENGQSANTIDKDEEERNIVIGDDVEADLGGGAIEMGLERVLVRTGKYRKGDEDRAAVPVTTFDSFAHFVDDLLP</sequence>
<gene>
    <name evidence="1" type="ORF">FA10DRAFT_280431</name>
</gene>
<reference evidence="1 2" key="1">
    <citation type="journal article" date="2018" name="Mol. Biol. Evol.">
        <title>Broad Genomic Sampling Reveals a Smut Pathogenic Ancestry of the Fungal Clade Ustilaginomycotina.</title>
        <authorList>
            <person name="Kijpornyongpan T."/>
            <person name="Mondo S.J."/>
            <person name="Barry K."/>
            <person name="Sandor L."/>
            <person name="Lee J."/>
            <person name="Lipzen A."/>
            <person name="Pangilinan J."/>
            <person name="LaButti K."/>
            <person name="Hainaut M."/>
            <person name="Henrissat B."/>
            <person name="Grigoriev I.V."/>
            <person name="Spatafora J.W."/>
            <person name="Aime M.C."/>
        </authorList>
    </citation>
    <scope>NUCLEOTIDE SEQUENCE [LARGE SCALE GENOMIC DNA]</scope>
    <source>
        <strain evidence="1 2">MCA 4198</strain>
    </source>
</reference>
<dbReference type="PANTHER" id="PTHR19288:SF46">
    <property type="entry name" value="HALOACID DEHALOGENASE-LIKE HYDROLASE DOMAIN-CONTAINING PROTEIN 2"/>
    <property type="match status" value="1"/>
</dbReference>
<dbReference type="AlphaFoldDB" id="A0A316YMW1"/>
<dbReference type="OrthoDB" id="426235at2759"/>
<dbReference type="SUPFAM" id="SSF56784">
    <property type="entry name" value="HAD-like"/>
    <property type="match status" value="1"/>
</dbReference>
<evidence type="ECO:0008006" key="3">
    <source>
        <dbReference type="Google" id="ProtNLM"/>
    </source>
</evidence>
<dbReference type="EMBL" id="KZ819637">
    <property type="protein sequence ID" value="PWN89403.1"/>
    <property type="molecule type" value="Genomic_DNA"/>
</dbReference>
<dbReference type="STRING" id="215250.A0A316YMW1"/>
<dbReference type="Proteomes" id="UP000245768">
    <property type="component" value="Unassembled WGS sequence"/>
</dbReference>
<dbReference type="GO" id="GO:0016791">
    <property type="term" value="F:phosphatase activity"/>
    <property type="evidence" value="ECO:0007669"/>
    <property type="project" value="TreeGrafter"/>
</dbReference>
<dbReference type="RefSeq" id="XP_025376601.1">
    <property type="nucleotide sequence ID" value="XM_025523614.1"/>
</dbReference>